<dbReference type="PANTHER" id="PTHR11365">
    <property type="entry name" value="5-OXOPROLINASE RELATED"/>
    <property type="match status" value="1"/>
</dbReference>
<dbReference type="InterPro" id="IPR002821">
    <property type="entry name" value="Hydantoinase_A"/>
</dbReference>
<name>F4CTZ2_PSEUX</name>
<dbReference type="EC" id="3.5.2.9" evidence="4"/>
<keyword evidence="5" id="KW-1185">Reference proteome</keyword>
<proteinExistence type="predicted"/>
<dbReference type="InterPro" id="IPR045079">
    <property type="entry name" value="Oxoprolinase-like"/>
</dbReference>
<sequence length="678" mass="72046">MGQRVAVDVGGTFTDVCVVGGDDGLVVAKVPTTEHAVEGVLHGLGEADVDLGRVEFFSHGTTAATNALLNRRFPKAALVTTHGFRDVLEIGRGTKSDLWDAYADVAPPYIARRDRLVVTERIDGMGRVITPLDVREAEAVIETLRRREVETVAVCFLNSYVNPAHEQEMERLIRAALPHVVVSVSSTVLPEIQEHERFSTTVVNALLSPLVKQYTTGLEYELGRAGYRGRLQLLHGGGGLMSSQTAERYAGRLASSGVAAGAIAGKHIALACGFENSIGLDIGGTSADISIVFDGESRIVRNWHVDYGHPICFPSLEVLTIGAGGGSLAWVDDGGALRVGPQSAGANPGPACYGLGGTSATTTDAQLVLGRIGTSLAGGTRILDPDAAARAVGLVAAELGCSTEEAAVGIVRVTSANMADALRIMSVRRGHDPREFALVAFGGAGPLHAVELARELGIPEIVVPPHPGTTSALGCLLVDTRHDLSTMFIRGVDSADPFEVESAFLELEASSRDSLVDDHVAPERMSLQRFVEMRYRGQYRSLSIPVDGPVRGLDGLTAKFHTQHHREFGFSQPEAEVELYQLSVSALGVIDKPEVRPGSWGSPPLTPATHRRVRSVETGSWIDTPVFDRTDLFPGARIDGPALVSQSDSTTLLPPGAGAVVDDMLNLRVTPRQEVSAR</sequence>
<dbReference type="HOGENOM" id="CLU_002157_1_2_11"/>
<evidence type="ECO:0000259" key="3">
    <source>
        <dbReference type="Pfam" id="PF19278"/>
    </source>
</evidence>
<dbReference type="RefSeq" id="WP_013673338.1">
    <property type="nucleotide sequence ID" value="NC_015312.1"/>
</dbReference>
<dbReference type="Pfam" id="PF01968">
    <property type="entry name" value="Hydantoinase_A"/>
    <property type="match status" value="1"/>
</dbReference>
<dbReference type="SUPFAM" id="SSF53067">
    <property type="entry name" value="Actin-like ATPase domain"/>
    <property type="match status" value="1"/>
</dbReference>
<gene>
    <name evidence="4" type="ordered locus">Psed_1153</name>
</gene>
<evidence type="ECO:0000259" key="2">
    <source>
        <dbReference type="Pfam" id="PF05378"/>
    </source>
</evidence>
<dbReference type="Pfam" id="PF19278">
    <property type="entry name" value="Hydant_A_C"/>
    <property type="match status" value="1"/>
</dbReference>
<feature type="domain" description="Hydantoinase A/oxoprolinase" evidence="1">
    <location>
        <begin position="197"/>
        <end position="483"/>
    </location>
</feature>
<dbReference type="eggNOG" id="COG0145">
    <property type="taxonomic scope" value="Bacteria"/>
</dbReference>
<dbReference type="STRING" id="675635.Psed_1153"/>
<protein>
    <submittedName>
        <fullName evidence="4">5-oxoprolinase (ATP-hydrolyzing)</fullName>
        <ecNumber evidence="4">3.5.2.9</ecNumber>
    </submittedName>
</protein>
<dbReference type="Proteomes" id="UP000007809">
    <property type="component" value="Chromosome"/>
</dbReference>
<dbReference type="EMBL" id="CP002593">
    <property type="protein sequence ID" value="AEA23400.1"/>
    <property type="molecule type" value="Genomic_DNA"/>
</dbReference>
<dbReference type="OrthoDB" id="9768323at2"/>
<organism evidence="4 5">
    <name type="scientific">Pseudonocardia dioxanivorans (strain ATCC 55486 / DSM 44775 / JCM 13855 / CB1190)</name>
    <dbReference type="NCBI Taxonomy" id="675635"/>
    <lineage>
        <taxon>Bacteria</taxon>
        <taxon>Bacillati</taxon>
        <taxon>Actinomycetota</taxon>
        <taxon>Actinomycetes</taxon>
        <taxon>Pseudonocardiales</taxon>
        <taxon>Pseudonocardiaceae</taxon>
        <taxon>Pseudonocardia</taxon>
    </lineage>
</organism>
<dbReference type="InterPro" id="IPR008040">
    <property type="entry name" value="Hydant_A_N"/>
</dbReference>
<dbReference type="InterPro" id="IPR043129">
    <property type="entry name" value="ATPase_NBD"/>
</dbReference>
<dbReference type="Pfam" id="PF05378">
    <property type="entry name" value="Hydant_A_N"/>
    <property type="match status" value="1"/>
</dbReference>
<keyword evidence="4" id="KW-0378">Hydrolase</keyword>
<dbReference type="GO" id="GO:0005829">
    <property type="term" value="C:cytosol"/>
    <property type="evidence" value="ECO:0007669"/>
    <property type="project" value="TreeGrafter"/>
</dbReference>
<evidence type="ECO:0000313" key="4">
    <source>
        <dbReference type="EMBL" id="AEA23400.1"/>
    </source>
</evidence>
<evidence type="ECO:0000259" key="1">
    <source>
        <dbReference type="Pfam" id="PF01968"/>
    </source>
</evidence>
<dbReference type="KEGG" id="pdx:Psed_1153"/>
<feature type="domain" description="Acetophenone carboxylase-like C-terminal" evidence="3">
    <location>
        <begin position="499"/>
        <end position="663"/>
    </location>
</feature>
<dbReference type="GO" id="GO:0017168">
    <property type="term" value="F:5-oxoprolinase (ATP-hydrolyzing) activity"/>
    <property type="evidence" value="ECO:0007669"/>
    <property type="project" value="UniProtKB-EC"/>
</dbReference>
<evidence type="ECO:0000313" key="5">
    <source>
        <dbReference type="Proteomes" id="UP000007809"/>
    </source>
</evidence>
<accession>F4CTZ2</accession>
<reference evidence="4 5" key="1">
    <citation type="journal article" date="2011" name="J. Bacteriol.">
        <title>Genome sequence of the 1,4-dioxane-degrading Pseudonocardia dioxanivorans strain CB1190.</title>
        <authorList>
            <person name="Sales C.M."/>
            <person name="Mahendra S."/>
            <person name="Grostern A."/>
            <person name="Parales R.E."/>
            <person name="Goodwin L.A."/>
            <person name="Woyke T."/>
            <person name="Nolan M."/>
            <person name="Lapidus A."/>
            <person name="Chertkov O."/>
            <person name="Ovchinnikova G."/>
            <person name="Sczyrba A."/>
            <person name="Alvarez-Cohen L."/>
        </authorList>
    </citation>
    <scope>NUCLEOTIDE SEQUENCE [LARGE SCALE GENOMIC DNA]</scope>
    <source>
        <strain evidence="5">ATCC 55486 / DSM 44775 / JCM 13855 / CB1190</strain>
    </source>
</reference>
<dbReference type="AlphaFoldDB" id="F4CTZ2"/>
<dbReference type="InterPro" id="IPR049517">
    <property type="entry name" value="ACX-like_C"/>
</dbReference>
<dbReference type="PANTHER" id="PTHR11365:SF23">
    <property type="entry name" value="HYPOTHETICAL 5-OXOPROLINASE (EUROFUNG)-RELATED"/>
    <property type="match status" value="1"/>
</dbReference>
<feature type="domain" description="Hydantoinase/oxoprolinase N-terminal" evidence="2">
    <location>
        <begin position="4"/>
        <end position="175"/>
    </location>
</feature>
<dbReference type="GO" id="GO:0006749">
    <property type="term" value="P:glutathione metabolic process"/>
    <property type="evidence" value="ECO:0007669"/>
    <property type="project" value="TreeGrafter"/>
</dbReference>